<reference evidence="3" key="1">
    <citation type="submission" date="2019-03" db="EMBL/GenBank/DDBJ databases">
        <title>Afifella sp. nov., isolated from activated sludge.</title>
        <authorList>
            <person name="Li Q."/>
            <person name="Liu Y."/>
        </authorList>
    </citation>
    <scope>NUCLEOTIDE SEQUENCE</scope>
    <source>
        <strain evidence="3">L72</strain>
    </source>
</reference>
<name>A0A964WTC7_9HYPH</name>
<comment type="caution">
    <text evidence="3">The sequence shown here is derived from an EMBL/GenBank/DDBJ whole genome shotgun (WGS) entry which is preliminary data.</text>
</comment>
<dbReference type="EMBL" id="SPKJ01000023">
    <property type="protein sequence ID" value="MYZ47869.1"/>
    <property type="molecule type" value="Genomic_DNA"/>
</dbReference>
<dbReference type="PANTHER" id="PTHR31423">
    <property type="entry name" value="YBAK DOMAIN-CONTAINING PROTEIN"/>
    <property type="match status" value="1"/>
</dbReference>
<dbReference type="InterPro" id="IPR040285">
    <property type="entry name" value="ProX/PRXD1"/>
</dbReference>
<dbReference type="AlphaFoldDB" id="A0A964WTC7"/>
<dbReference type="InterPro" id="IPR007214">
    <property type="entry name" value="YbaK/aa-tRNA-synth-assoc-dom"/>
</dbReference>
<dbReference type="FunFam" id="3.90.960.10:FF:000005">
    <property type="entry name" value="Putative prolyl-tRNA synthetase"/>
    <property type="match status" value="1"/>
</dbReference>
<accession>A0A964WTC7</accession>
<gene>
    <name evidence="3" type="ORF">E4O86_09110</name>
</gene>
<dbReference type="Pfam" id="PF04073">
    <property type="entry name" value="tRNA_edit"/>
    <property type="match status" value="1"/>
</dbReference>
<dbReference type="InterPro" id="IPR036754">
    <property type="entry name" value="YbaK/aa-tRNA-synt-asso_dom_sf"/>
</dbReference>
<dbReference type="PANTHER" id="PTHR31423:SF3">
    <property type="entry name" value="PROLYL-TRNA SYNTHETASE ASSOCIATED DOMAIN-CONTAINING PROTEIN 1-RELATED"/>
    <property type="match status" value="1"/>
</dbReference>
<evidence type="ECO:0000313" key="3">
    <source>
        <dbReference type="EMBL" id="MYZ47869.1"/>
    </source>
</evidence>
<dbReference type="Proteomes" id="UP000773614">
    <property type="component" value="Unassembled WGS sequence"/>
</dbReference>
<keyword evidence="4" id="KW-1185">Reference proteome</keyword>
<sequence>MPMSRRDLMDFLGRLGIATTTHEHPPLFTVEESQRLRGAIPGGHTKNLFLKDKKERLFLVVAEEDTAIDLKSLHGRIGSARLSFGRPELLYETLGVAPGSVTPFGALNDSERRVTVVLDEALLSHDPLNFHPLENTATTAIAGADLIAFLRATGHEPLIVALSETVPAGLP</sequence>
<evidence type="ECO:0000313" key="4">
    <source>
        <dbReference type="Proteomes" id="UP000773614"/>
    </source>
</evidence>
<comment type="similarity">
    <text evidence="1">Belongs to the PRORSD1 family.</text>
</comment>
<dbReference type="Gene3D" id="3.90.960.10">
    <property type="entry name" value="YbaK/aminoacyl-tRNA synthetase-associated domain"/>
    <property type="match status" value="1"/>
</dbReference>
<protein>
    <submittedName>
        <fullName evidence="3">Prolyl-tRNA synthetase associated domain-containing protein</fullName>
    </submittedName>
</protein>
<feature type="domain" description="YbaK/aminoacyl-tRNA synthetase-associated" evidence="2">
    <location>
        <begin position="24"/>
        <end position="148"/>
    </location>
</feature>
<evidence type="ECO:0000256" key="1">
    <source>
        <dbReference type="ARBA" id="ARBA00010201"/>
    </source>
</evidence>
<dbReference type="SUPFAM" id="SSF55826">
    <property type="entry name" value="YbaK/ProRS associated domain"/>
    <property type="match status" value="1"/>
</dbReference>
<proteinExistence type="inferred from homology"/>
<dbReference type="GO" id="GO:0002161">
    <property type="term" value="F:aminoacyl-tRNA deacylase activity"/>
    <property type="evidence" value="ECO:0007669"/>
    <property type="project" value="InterPro"/>
</dbReference>
<organism evidence="3 4">
    <name type="scientific">Propylenella binzhouense</name>
    <dbReference type="NCBI Taxonomy" id="2555902"/>
    <lineage>
        <taxon>Bacteria</taxon>
        <taxon>Pseudomonadati</taxon>
        <taxon>Pseudomonadota</taxon>
        <taxon>Alphaproteobacteria</taxon>
        <taxon>Hyphomicrobiales</taxon>
        <taxon>Propylenellaceae</taxon>
        <taxon>Propylenella</taxon>
    </lineage>
</organism>
<dbReference type="RefSeq" id="WP_161140218.1">
    <property type="nucleotide sequence ID" value="NZ_SPKJ01000023.1"/>
</dbReference>
<evidence type="ECO:0000259" key="2">
    <source>
        <dbReference type="Pfam" id="PF04073"/>
    </source>
</evidence>
<dbReference type="OrthoDB" id="5145315at2"/>
<dbReference type="CDD" id="cd04335">
    <property type="entry name" value="PrdX_deacylase"/>
    <property type="match status" value="1"/>
</dbReference>